<dbReference type="InterPro" id="IPR039420">
    <property type="entry name" value="WalR-like"/>
</dbReference>
<dbReference type="InterPro" id="IPR016032">
    <property type="entry name" value="Sig_transdc_resp-reg_C-effctor"/>
</dbReference>
<gene>
    <name evidence="11" type="ordered locus">Bcer98_0697</name>
</gene>
<dbReference type="eggNOG" id="COG2197">
    <property type="taxonomic scope" value="Bacteria"/>
</dbReference>
<keyword evidence="4" id="KW-0902">Two-component regulatory system</keyword>
<keyword evidence="6" id="KW-0238">DNA-binding</keyword>
<dbReference type="KEGG" id="bcy:Bcer98_0697"/>
<accession>A7GLN4</accession>
<dbReference type="SUPFAM" id="SSF46894">
    <property type="entry name" value="C-terminal effector domain of the bipartite response regulators"/>
    <property type="match status" value="1"/>
</dbReference>
<comment type="subcellular location">
    <subcellularLocation>
        <location evidence="1">Cytoplasm</location>
    </subcellularLocation>
</comment>
<reference evidence="11 12" key="1">
    <citation type="journal article" date="2008" name="Chem. Biol. Interact.">
        <title>Extending the Bacillus cereus group genomics to putative food-borne pathogens of different toxicity.</title>
        <authorList>
            <person name="Lapidus A."/>
            <person name="Goltsman E."/>
            <person name="Auger S."/>
            <person name="Galleron N."/>
            <person name="Segurens B."/>
            <person name="Dossat C."/>
            <person name="Land M.L."/>
            <person name="Broussolle V."/>
            <person name="Brillard J."/>
            <person name="Guinebretiere M.H."/>
            <person name="Sanchis V."/>
            <person name="Nguen-The C."/>
            <person name="Lereclus D."/>
            <person name="Richardson P."/>
            <person name="Wincker P."/>
            <person name="Weissenbach J."/>
            <person name="Ehrlich S.D."/>
            <person name="Sorokin A."/>
        </authorList>
    </citation>
    <scope>NUCLEOTIDE SEQUENCE [LARGE SCALE GENOMIC DNA]</scope>
    <source>
        <strain evidence="12">DSM 22905 / CIP 110041 / 391-98 / NVH 391-98</strain>
    </source>
</reference>
<dbReference type="SUPFAM" id="SSF52172">
    <property type="entry name" value="CheY-like"/>
    <property type="match status" value="1"/>
</dbReference>
<dbReference type="PROSITE" id="PS50110">
    <property type="entry name" value="RESPONSE_REGULATORY"/>
    <property type="match status" value="1"/>
</dbReference>
<dbReference type="GO" id="GO:0003677">
    <property type="term" value="F:DNA binding"/>
    <property type="evidence" value="ECO:0007669"/>
    <property type="project" value="UniProtKB-KW"/>
</dbReference>
<proteinExistence type="predicted"/>
<dbReference type="InterPro" id="IPR058245">
    <property type="entry name" value="NreC/VraR/RcsB-like_REC"/>
</dbReference>
<dbReference type="Pfam" id="PF00072">
    <property type="entry name" value="Response_reg"/>
    <property type="match status" value="1"/>
</dbReference>
<dbReference type="Gene3D" id="1.10.10.10">
    <property type="entry name" value="Winged helix-like DNA-binding domain superfamily/Winged helix DNA-binding domain"/>
    <property type="match status" value="1"/>
</dbReference>
<feature type="domain" description="HTH luxR-type" evidence="9">
    <location>
        <begin position="156"/>
        <end position="221"/>
    </location>
</feature>
<sequence>MLKDRERMKVMISVLIVDDHVAVGLGTKALIEQYNDITVDVLHESDKVIERLQSKTYDVYLIDLQMPNINGLELSKKILTIHPEASILIFTGYDVLSHYNLLIDNGVLGVLSKTYFEEQIIDAIRHAVKKEVVLPHQLIQQLRIKESVSNINEQEQVENVVSLTEEEKKILIEVSKGKTNRELAEILHLSQRAVEYKLTDIFHKLKVTSRMTAVQRAKELKIIAFLDL</sequence>
<dbReference type="PANTHER" id="PTHR43214:SF1">
    <property type="entry name" value="TRANSCRIPTIONAL REGULATORY PROTEIN COMA"/>
    <property type="match status" value="1"/>
</dbReference>
<name>A7GLN4_BACCN</name>
<keyword evidence="7" id="KW-0804">Transcription</keyword>
<dbReference type="Pfam" id="PF00196">
    <property type="entry name" value="GerE"/>
    <property type="match status" value="1"/>
</dbReference>
<dbReference type="HOGENOM" id="CLU_000445_90_1_9"/>
<evidence type="ECO:0000256" key="2">
    <source>
        <dbReference type="ARBA" id="ARBA00022490"/>
    </source>
</evidence>
<evidence type="ECO:0000256" key="7">
    <source>
        <dbReference type="ARBA" id="ARBA00023163"/>
    </source>
</evidence>
<dbReference type="AlphaFoldDB" id="A7GLN4"/>
<keyword evidence="3 8" id="KW-0597">Phosphoprotein</keyword>
<dbReference type="SMART" id="SM00421">
    <property type="entry name" value="HTH_LUXR"/>
    <property type="match status" value="1"/>
</dbReference>
<dbReference type="GO" id="GO:0000160">
    <property type="term" value="P:phosphorelay signal transduction system"/>
    <property type="evidence" value="ECO:0007669"/>
    <property type="project" value="UniProtKB-KW"/>
</dbReference>
<dbReference type="Proteomes" id="UP000002300">
    <property type="component" value="Chromosome"/>
</dbReference>
<evidence type="ECO:0000256" key="8">
    <source>
        <dbReference type="PROSITE-ProRule" id="PRU00169"/>
    </source>
</evidence>
<dbReference type="CDD" id="cd17535">
    <property type="entry name" value="REC_NarL-like"/>
    <property type="match status" value="1"/>
</dbReference>
<keyword evidence="5" id="KW-0805">Transcription regulation</keyword>
<evidence type="ECO:0000256" key="4">
    <source>
        <dbReference type="ARBA" id="ARBA00023012"/>
    </source>
</evidence>
<organism evidence="11 12">
    <name type="scientific">Bacillus cytotoxicus (strain DSM 22905 / CIP 110041 / 391-98 / NVH 391-98)</name>
    <dbReference type="NCBI Taxonomy" id="315749"/>
    <lineage>
        <taxon>Bacteria</taxon>
        <taxon>Bacillati</taxon>
        <taxon>Bacillota</taxon>
        <taxon>Bacilli</taxon>
        <taxon>Bacillales</taxon>
        <taxon>Bacillaceae</taxon>
        <taxon>Bacillus</taxon>
        <taxon>Bacillus cereus group</taxon>
    </lineage>
</organism>
<dbReference type="PANTHER" id="PTHR43214">
    <property type="entry name" value="TWO-COMPONENT RESPONSE REGULATOR"/>
    <property type="match status" value="1"/>
</dbReference>
<keyword evidence="12" id="KW-1185">Reference proteome</keyword>
<dbReference type="Gene3D" id="3.40.50.2300">
    <property type="match status" value="1"/>
</dbReference>
<dbReference type="CDD" id="cd06170">
    <property type="entry name" value="LuxR_C_like"/>
    <property type="match status" value="1"/>
</dbReference>
<dbReference type="InterPro" id="IPR001789">
    <property type="entry name" value="Sig_transdc_resp-reg_receiver"/>
</dbReference>
<dbReference type="PROSITE" id="PS50043">
    <property type="entry name" value="HTH_LUXR_2"/>
    <property type="match status" value="1"/>
</dbReference>
<dbReference type="PRINTS" id="PR00038">
    <property type="entry name" value="HTHLUXR"/>
</dbReference>
<evidence type="ECO:0000259" key="10">
    <source>
        <dbReference type="PROSITE" id="PS50110"/>
    </source>
</evidence>
<evidence type="ECO:0000259" key="9">
    <source>
        <dbReference type="PROSITE" id="PS50043"/>
    </source>
</evidence>
<dbReference type="GO" id="GO:0006355">
    <property type="term" value="P:regulation of DNA-templated transcription"/>
    <property type="evidence" value="ECO:0007669"/>
    <property type="project" value="InterPro"/>
</dbReference>
<dbReference type="InterPro" id="IPR000792">
    <property type="entry name" value="Tscrpt_reg_LuxR_C"/>
</dbReference>
<dbReference type="InterPro" id="IPR036388">
    <property type="entry name" value="WH-like_DNA-bd_sf"/>
</dbReference>
<dbReference type="GO" id="GO:0005737">
    <property type="term" value="C:cytoplasm"/>
    <property type="evidence" value="ECO:0007669"/>
    <property type="project" value="UniProtKB-SubCell"/>
</dbReference>
<dbReference type="SMART" id="SM00448">
    <property type="entry name" value="REC"/>
    <property type="match status" value="1"/>
</dbReference>
<feature type="modified residue" description="4-aspartylphosphate" evidence="8">
    <location>
        <position position="63"/>
    </location>
</feature>
<evidence type="ECO:0000256" key="6">
    <source>
        <dbReference type="ARBA" id="ARBA00023125"/>
    </source>
</evidence>
<evidence type="ECO:0000256" key="5">
    <source>
        <dbReference type="ARBA" id="ARBA00023015"/>
    </source>
</evidence>
<evidence type="ECO:0000313" key="12">
    <source>
        <dbReference type="Proteomes" id="UP000002300"/>
    </source>
</evidence>
<evidence type="ECO:0000256" key="3">
    <source>
        <dbReference type="ARBA" id="ARBA00022553"/>
    </source>
</evidence>
<dbReference type="EMBL" id="CP000764">
    <property type="protein sequence ID" value="ABS21042.1"/>
    <property type="molecule type" value="Genomic_DNA"/>
</dbReference>
<evidence type="ECO:0000313" key="11">
    <source>
        <dbReference type="EMBL" id="ABS21042.1"/>
    </source>
</evidence>
<keyword evidence="2" id="KW-0963">Cytoplasm</keyword>
<dbReference type="InterPro" id="IPR011006">
    <property type="entry name" value="CheY-like_superfamily"/>
</dbReference>
<dbReference type="STRING" id="315749.Bcer98_0697"/>
<feature type="domain" description="Response regulatory" evidence="10">
    <location>
        <begin position="13"/>
        <end position="128"/>
    </location>
</feature>
<protein>
    <submittedName>
        <fullName evidence="11">Two component transcriptional regulator, LuxR family</fullName>
    </submittedName>
</protein>
<evidence type="ECO:0000256" key="1">
    <source>
        <dbReference type="ARBA" id="ARBA00004496"/>
    </source>
</evidence>